<dbReference type="GO" id="GO:0008270">
    <property type="term" value="F:zinc ion binding"/>
    <property type="evidence" value="ECO:0007669"/>
    <property type="project" value="UniProtKB-UniRule"/>
</dbReference>
<dbReference type="NCBIfam" id="TIGR03838">
    <property type="entry name" value="queuosine_YadB"/>
    <property type="match status" value="1"/>
</dbReference>
<feature type="short sequence motif" description="'KMSKS' region" evidence="7">
    <location>
        <begin position="241"/>
        <end position="245"/>
    </location>
</feature>
<evidence type="ECO:0000256" key="1">
    <source>
        <dbReference type="ARBA" id="ARBA00022598"/>
    </source>
</evidence>
<feature type="binding site" evidence="7">
    <location>
        <begin position="7"/>
        <end position="11"/>
    </location>
    <ligand>
        <name>L-glutamate</name>
        <dbReference type="ChEBI" id="CHEBI:29985"/>
    </ligand>
</feature>
<dbReference type="Proteomes" id="UP000772566">
    <property type="component" value="Unassembled WGS sequence"/>
</dbReference>
<dbReference type="NCBIfam" id="NF004315">
    <property type="entry name" value="PRK05710.1-4"/>
    <property type="match status" value="1"/>
</dbReference>
<keyword evidence="1 7" id="KW-0436">Ligase</keyword>
<feature type="binding site" evidence="7">
    <location>
        <position position="203"/>
    </location>
    <ligand>
        <name>L-glutamate</name>
        <dbReference type="ChEBI" id="CHEBI:29985"/>
    </ligand>
</feature>
<feature type="binding site" evidence="7">
    <location>
        <position position="121"/>
    </location>
    <ligand>
        <name>Zn(2+)</name>
        <dbReference type="ChEBI" id="CHEBI:29105"/>
    </ligand>
</feature>
<dbReference type="InterPro" id="IPR020058">
    <property type="entry name" value="Glu/Gln-tRNA-synth_Ib_cat-dom"/>
</dbReference>
<reference evidence="10" key="1">
    <citation type="submission" date="2020-04" db="EMBL/GenBank/DDBJ databases">
        <title>Deep metagenomics examines the oral microbiome during advanced dental caries in children, revealing novel taxa and co-occurrences with host molecules.</title>
        <authorList>
            <person name="Baker J.L."/>
            <person name="Morton J.T."/>
            <person name="Dinis M."/>
            <person name="Alvarez R."/>
            <person name="Tran N.C."/>
            <person name="Knight R."/>
            <person name="Edlund A."/>
        </authorList>
    </citation>
    <scope>NUCLEOTIDE SEQUENCE</scope>
    <source>
        <strain evidence="10">JCVI_22A_bin.2</strain>
    </source>
</reference>
<evidence type="ECO:0000256" key="8">
    <source>
        <dbReference type="RuleBase" id="RU363037"/>
    </source>
</evidence>
<evidence type="ECO:0000256" key="3">
    <source>
        <dbReference type="ARBA" id="ARBA00022741"/>
    </source>
</evidence>
<feature type="short sequence motif" description="'HIGH' region" evidence="7">
    <location>
        <begin position="10"/>
        <end position="20"/>
    </location>
</feature>
<comment type="function">
    <text evidence="7">Catalyzes the tRNA-independent activation of glutamate in presence of ATP and the subsequent transfer of glutamate onto a tRNA(Asp). Glutamate is transferred on the 2-amino-5-(4,5-dihydroxy-2-cyclopenten-1-yl) moiety of the queuosine in the wobble position of the QUC anticodon.</text>
</comment>
<dbReference type="GO" id="GO:0006400">
    <property type="term" value="P:tRNA modification"/>
    <property type="evidence" value="ECO:0007669"/>
    <property type="project" value="InterPro"/>
</dbReference>
<feature type="domain" description="Glutamyl/glutaminyl-tRNA synthetase class Ib catalytic" evidence="9">
    <location>
        <begin position="6"/>
        <end position="297"/>
    </location>
</feature>
<dbReference type="InterPro" id="IPR022380">
    <property type="entry name" value="Glu-Q_tRNA(Asp)_Synthase"/>
</dbReference>
<dbReference type="PANTHER" id="PTHR43311">
    <property type="entry name" value="GLUTAMATE--TRNA LIGASE"/>
    <property type="match status" value="1"/>
</dbReference>
<feature type="binding site" evidence="7">
    <location>
        <position position="125"/>
    </location>
    <ligand>
        <name>Zn(2+)</name>
        <dbReference type="ChEBI" id="CHEBI:29105"/>
    </ligand>
</feature>
<comment type="caution">
    <text evidence="10">The sequence shown here is derived from an EMBL/GenBank/DDBJ whole genome shotgun (WGS) entry which is preliminary data.</text>
</comment>
<comment type="cofactor">
    <cofactor evidence="7">
        <name>Zn(2+)</name>
        <dbReference type="ChEBI" id="CHEBI:29105"/>
    </cofactor>
    <text evidence="7">Binds 1 zinc ion per subunit.</text>
</comment>
<evidence type="ECO:0000256" key="2">
    <source>
        <dbReference type="ARBA" id="ARBA00022723"/>
    </source>
</evidence>
<dbReference type="SUPFAM" id="SSF52374">
    <property type="entry name" value="Nucleotidylyl transferase"/>
    <property type="match status" value="1"/>
</dbReference>
<dbReference type="InterPro" id="IPR014729">
    <property type="entry name" value="Rossmann-like_a/b/a_fold"/>
</dbReference>
<dbReference type="Gene3D" id="3.40.50.620">
    <property type="entry name" value="HUPs"/>
    <property type="match status" value="1"/>
</dbReference>
<feature type="binding site" evidence="7">
    <location>
        <position position="43"/>
    </location>
    <ligand>
        <name>L-glutamate</name>
        <dbReference type="ChEBI" id="CHEBI:29985"/>
    </ligand>
</feature>
<sequence>MSSCVGRFAPTPSGRMHLGNVFSALMAWASVRSQNGSLILRIEDLDIRAHNPQYTSLLLDDLQWLGLTWDKGPYYQSKRTEFYQEALSDLRQQGLLYPCFCSRADLHAAQAPHASDGTYVYAGTCRNLSQSEREELSVHKIPATRMQVPNKIYTFEDRVYGSTSQNLAESCGDFIVQRADGVFAYQLAVVVDDADMGITEVVRGSDLLSSTPRQLYLQDMLGLSHPTYAHLPLLVAPDGRRLSKRNHDLDLGVLRSQGKTPEEILGFLAYCVGLTEENEPLSAVQIANRFSWETLRAHRKNVVVEHFSHVL</sequence>
<evidence type="ECO:0000256" key="6">
    <source>
        <dbReference type="ARBA" id="ARBA00023146"/>
    </source>
</evidence>
<evidence type="ECO:0000259" key="9">
    <source>
        <dbReference type="Pfam" id="PF00749"/>
    </source>
</evidence>
<evidence type="ECO:0000256" key="5">
    <source>
        <dbReference type="ARBA" id="ARBA00022840"/>
    </source>
</evidence>
<dbReference type="GO" id="GO:0006424">
    <property type="term" value="P:glutamyl-tRNA aminoacylation"/>
    <property type="evidence" value="ECO:0007669"/>
    <property type="project" value="InterPro"/>
</dbReference>
<dbReference type="GO" id="GO:0005524">
    <property type="term" value="F:ATP binding"/>
    <property type="evidence" value="ECO:0007669"/>
    <property type="project" value="UniProtKB-KW"/>
</dbReference>
<dbReference type="PRINTS" id="PR00987">
    <property type="entry name" value="TRNASYNTHGLU"/>
</dbReference>
<dbReference type="EMBL" id="JABZGT010000062">
    <property type="protein sequence ID" value="MBF4808958.1"/>
    <property type="molecule type" value="Genomic_DNA"/>
</dbReference>
<dbReference type="AlphaFoldDB" id="A0A930W1Z6"/>
<keyword evidence="3 7" id="KW-0547">Nucleotide-binding</keyword>
<dbReference type="GO" id="GO:0005829">
    <property type="term" value="C:cytosol"/>
    <property type="evidence" value="ECO:0007669"/>
    <property type="project" value="TreeGrafter"/>
</dbReference>
<feature type="binding site" evidence="7">
    <location>
        <position position="101"/>
    </location>
    <ligand>
        <name>Zn(2+)</name>
        <dbReference type="ChEBI" id="CHEBI:29105"/>
    </ligand>
</feature>
<comment type="similarity">
    <text evidence="7">Belongs to the class-I aminoacyl-tRNA synthetase family. GluQ subfamily.</text>
</comment>
<dbReference type="PANTHER" id="PTHR43311:SF1">
    <property type="entry name" value="GLUTAMYL-Q TRNA(ASP) SYNTHETASE"/>
    <property type="match status" value="1"/>
</dbReference>
<keyword evidence="5 7" id="KW-0067">ATP-binding</keyword>
<dbReference type="InterPro" id="IPR049940">
    <property type="entry name" value="GluQ/Sye"/>
</dbReference>
<accession>A0A930W1Z6</accession>
<dbReference type="NCBIfam" id="NF004314">
    <property type="entry name" value="PRK05710.1-3"/>
    <property type="match status" value="1"/>
</dbReference>
<dbReference type="GO" id="GO:0004818">
    <property type="term" value="F:glutamate-tRNA ligase activity"/>
    <property type="evidence" value="ECO:0007669"/>
    <property type="project" value="TreeGrafter"/>
</dbReference>
<dbReference type="Pfam" id="PF00749">
    <property type="entry name" value="tRNA-synt_1c"/>
    <property type="match status" value="1"/>
</dbReference>
<evidence type="ECO:0000256" key="4">
    <source>
        <dbReference type="ARBA" id="ARBA00022833"/>
    </source>
</evidence>
<evidence type="ECO:0000313" key="11">
    <source>
        <dbReference type="Proteomes" id="UP000772566"/>
    </source>
</evidence>
<dbReference type="EC" id="6.1.1.-" evidence="7"/>
<feature type="binding site" evidence="7">
    <location>
        <position position="244"/>
    </location>
    <ligand>
        <name>ATP</name>
        <dbReference type="ChEBI" id="CHEBI:30616"/>
    </ligand>
</feature>
<feature type="binding site" evidence="7">
    <location>
        <position position="185"/>
    </location>
    <ligand>
        <name>L-glutamate</name>
        <dbReference type="ChEBI" id="CHEBI:29985"/>
    </ligand>
</feature>
<dbReference type="InterPro" id="IPR000924">
    <property type="entry name" value="Glu/Gln-tRNA-synth"/>
</dbReference>
<protein>
    <recommendedName>
        <fullName evidence="7">Glutamyl-Q tRNA(Asp) synthetase</fullName>
        <shortName evidence="7">Glu-Q-RSs</shortName>
        <ecNumber evidence="7">6.1.1.-</ecNumber>
    </recommendedName>
</protein>
<evidence type="ECO:0000313" key="10">
    <source>
        <dbReference type="EMBL" id="MBF4808958.1"/>
    </source>
</evidence>
<keyword evidence="4 7" id="KW-0862">Zinc</keyword>
<keyword evidence="6 7" id="KW-0030">Aminoacyl-tRNA synthetase</keyword>
<dbReference type="PROSITE" id="PS00178">
    <property type="entry name" value="AA_TRNA_LIGASE_I"/>
    <property type="match status" value="1"/>
</dbReference>
<organism evidence="10 11">
    <name type="scientific">Lancefieldella parvula</name>
    <dbReference type="NCBI Taxonomy" id="1382"/>
    <lineage>
        <taxon>Bacteria</taxon>
        <taxon>Bacillati</taxon>
        <taxon>Actinomycetota</taxon>
        <taxon>Coriobacteriia</taxon>
        <taxon>Coriobacteriales</taxon>
        <taxon>Atopobiaceae</taxon>
        <taxon>Lancefieldella</taxon>
    </lineage>
</organism>
<keyword evidence="2 7" id="KW-0479">Metal-binding</keyword>
<gene>
    <name evidence="7 10" type="primary">gluQ</name>
    <name evidence="10" type="ORF">HXK23_01835</name>
</gene>
<proteinExistence type="inferred from homology"/>
<evidence type="ECO:0000256" key="7">
    <source>
        <dbReference type="HAMAP-Rule" id="MF_01428"/>
    </source>
</evidence>
<dbReference type="InterPro" id="IPR001412">
    <property type="entry name" value="aa-tRNA-synth_I_CS"/>
</dbReference>
<keyword evidence="8" id="KW-0648">Protein biosynthesis</keyword>
<name>A0A930W1Z6_9ACTN</name>
<feature type="binding site" evidence="7">
    <location>
        <position position="99"/>
    </location>
    <ligand>
        <name>Zn(2+)</name>
        <dbReference type="ChEBI" id="CHEBI:29105"/>
    </ligand>
</feature>
<dbReference type="HAMAP" id="MF_01428">
    <property type="entry name" value="Glu_Q_tRNA_synth"/>
    <property type="match status" value="1"/>
</dbReference>